<keyword evidence="2" id="KW-1133">Transmembrane helix</keyword>
<feature type="signal peptide" evidence="3">
    <location>
        <begin position="1"/>
        <end position="24"/>
    </location>
</feature>
<reference evidence="5" key="1">
    <citation type="submission" date="2025-08" db="UniProtKB">
        <authorList>
            <consortium name="RefSeq"/>
        </authorList>
    </citation>
    <scope>IDENTIFICATION</scope>
    <source>
        <tissue evidence="5">Blood</tissue>
    </source>
</reference>
<evidence type="ECO:0000313" key="4">
    <source>
        <dbReference type="Proteomes" id="UP001652663"/>
    </source>
</evidence>
<gene>
    <name evidence="5" type="primary">LOC139184960</name>
</gene>
<dbReference type="GeneID" id="139184960"/>
<dbReference type="RefSeq" id="XP_070652449.1">
    <property type="nucleotide sequence ID" value="XM_070796348.1"/>
</dbReference>
<feature type="transmembrane region" description="Helical" evidence="2">
    <location>
        <begin position="186"/>
        <end position="208"/>
    </location>
</feature>
<evidence type="ECO:0000256" key="2">
    <source>
        <dbReference type="SAM" id="Phobius"/>
    </source>
</evidence>
<organism evidence="4 5">
    <name type="scientific">Bos indicus</name>
    <name type="common">Zebu</name>
    <dbReference type="NCBI Taxonomy" id="9915"/>
    <lineage>
        <taxon>Eukaryota</taxon>
        <taxon>Metazoa</taxon>
        <taxon>Chordata</taxon>
        <taxon>Craniata</taxon>
        <taxon>Vertebrata</taxon>
        <taxon>Euteleostomi</taxon>
        <taxon>Mammalia</taxon>
        <taxon>Eutheria</taxon>
        <taxon>Laurasiatheria</taxon>
        <taxon>Artiodactyla</taxon>
        <taxon>Ruminantia</taxon>
        <taxon>Pecora</taxon>
        <taxon>Bovidae</taxon>
        <taxon>Bovinae</taxon>
        <taxon>Bos</taxon>
    </lineage>
</organism>
<dbReference type="Proteomes" id="UP001652663">
    <property type="component" value="Chromosome 9"/>
</dbReference>
<dbReference type="Gene3D" id="3.30.500.10">
    <property type="entry name" value="MHC class I-like antigen recognition-like"/>
    <property type="match status" value="1"/>
</dbReference>
<keyword evidence="4" id="KW-1185">Reference proteome</keyword>
<dbReference type="SUPFAM" id="SSF54452">
    <property type="entry name" value="MHC antigen-recognition domain"/>
    <property type="match status" value="1"/>
</dbReference>
<keyword evidence="1" id="KW-0325">Glycoprotein</keyword>
<keyword evidence="2" id="KW-0472">Membrane</keyword>
<accession>A0ABM4SXE8</accession>
<dbReference type="InterPro" id="IPR037055">
    <property type="entry name" value="MHC_I-like_Ag-recog_sf"/>
</dbReference>
<protein>
    <submittedName>
        <fullName evidence="5">UL16-binding protein 1-like</fullName>
    </submittedName>
</protein>
<name>A0ABM4SXE8_BOSIN</name>
<evidence type="ECO:0000313" key="5">
    <source>
        <dbReference type="RefSeq" id="XP_070652449.1"/>
    </source>
</evidence>
<feature type="chain" id="PRO_5046371823" evidence="3">
    <location>
        <begin position="25"/>
        <end position="259"/>
    </location>
</feature>
<evidence type="ECO:0000256" key="1">
    <source>
        <dbReference type="ARBA" id="ARBA00023180"/>
    </source>
</evidence>
<sequence length="259" mass="28825">MGGSKSSLGFLVLLLIVLFSGTSSDPRSQVFLSCECAMAKIKNMCLLGEEVKSMNARETQTDTLRDTGDLFKEQMPDVTPEKHIDKVASGPLPPQANKTCWQKDNGHISGQLCLINGCCRVYHPGGRQMKGKWENNRTVTFKVFKENCQLCYQAFLERCEKMLKTTAPPTTVPPTVPPTAPPISHVIWIAPGVLVSFVIMGIVAWILYKKRRLCSQEAPDRCSVGLRTQSLLGFFCSPAVHFRAKRSDLRNPKSVYQLC</sequence>
<evidence type="ECO:0000256" key="3">
    <source>
        <dbReference type="SAM" id="SignalP"/>
    </source>
</evidence>
<keyword evidence="3" id="KW-0732">Signal</keyword>
<dbReference type="InterPro" id="IPR011162">
    <property type="entry name" value="MHC_I/II-like_Ag-recog"/>
</dbReference>
<proteinExistence type="predicted"/>
<keyword evidence="2" id="KW-0812">Transmembrane</keyword>